<evidence type="ECO:0000313" key="1">
    <source>
        <dbReference type="EMBL" id="TWB20551.1"/>
    </source>
</evidence>
<name>A0A560FG31_9PROT</name>
<accession>A0A560FG31</accession>
<gene>
    <name evidence="1" type="ORF">FBZ88_12145</name>
</gene>
<dbReference type="AlphaFoldDB" id="A0A560FG31"/>
<dbReference type="Pfam" id="PF12007">
    <property type="entry name" value="DUF3501"/>
    <property type="match status" value="1"/>
</dbReference>
<evidence type="ECO:0000313" key="2">
    <source>
        <dbReference type="Proteomes" id="UP000316545"/>
    </source>
</evidence>
<reference evidence="1 2" key="1">
    <citation type="submission" date="2019-06" db="EMBL/GenBank/DDBJ databases">
        <title>Genomic Encyclopedia of Type Strains, Phase IV (KMG-V): Genome sequencing to study the core and pangenomes of soil and plant-associated prokaryotes.</title>
        <authorList>
            <person name="Whitman W."/>
        </authorList>
    </citation>
    <scope>NUCLEOTIDE SEQUENCE [LARGE SCALE GENOMIC DNA]</scope>
    <source>
        <strain evidence="1 2">BR 11865</strain>
    </source>
</reference>
<protein>
    <submittedName>
        <fullName evidence="1">Uncharacterized protein DUF3501</fullName>
    </submittedName>
</protein>
<dbReference type="Proteomes" id="UP000316545">
    <property type="component" value="Unassembled WGS sequence"/>
</dbReference>
<dbReference type="InterPro" id="IPR021890">
    <property type="entry name" value="DUF3501"/>
</dbReference>
<proteinExistence type="predicted"/>
<keyword evidence="2" id="KW-1185">Reference proteome</keyword>
<comment type="caution">
    <text evidence="1">The sequence shown here is derived from an EMBL/GenBank/DDBJ whole genome shotgun (WGS) entry which is preliminary data.</text>
</comment>
<organism evidence="1 2">
    <name type="scientific">Nitrospirillum amazonense</name>
    <dbReference type="NCBI Taxonomy" id="28077"/>
    <lineage>
        <taxon>Bacteria</taxon>
        <taxon>Pseudomonadati</taxon>
        <taxon>Pseudomonadota</taxon>
        <taxon>Alphaproteobacteria</taxon>
        <taxon>Rhodospirillales</taxon>
        <taxon>Azospirillaceae</taxon>
        <taxon>Nitrospirillum</taxon>
    </lineage>
</organism>
<dbReference type="EMBL" id="VITO01000021">
    <property type="protein sequence ID" value="TWB20551.1"/>
    <property type="molecule type" value="Genomic_DNA"/>
</dbReference>
<sequence>MTQAPSLVSSRRHAIGRDDIMPMDEYGRIRAERRRALVAVKRNRRLAVGPYATFHFESYETMWSQVHEMLFIERGGEAQIEDELRAYNPLIPKGRELVATIMFEIDDPLRRKALLGRLGGVENTLWLEFAGEKVRGLPEADLDRTSAAGKASSVQFVHFPFTDAQVALFRQPNARVVVGIDHDQYPHMTVMPEAVRAALAGDFD</sequence>
<dbReference type="RefSeq" id="WP_145619604.1">
    <property type="nucleotide sequence ID" value="NZ_JAYNFR010000050.1"/>
</dbReference>